<dbReference type="InterPro" id="IPR038765">
    <property type="entry name" value="Papain-like_cys_pep_sf"/>
</dbReference>
<dbReference type="AlphaFoldDB" id="A0A0M3K0X5"/>
<dbReference type="GO" id="GO:0005634">
    <property type="term" value="C:nucleus"/>
    <property type="evidence" value="ECO:0007669"/>
    <property type="project" value="TreeGrafter"/>
</dbReference>
<protein>
    <recommendedName>
        <fullName evidence="7">Ubiquitin thioesterase</fullName>
        <ecNumber evidence="7">3.4.19.12</ecNumber>
    </recommendedName>
</protein>
<reference evidence="14" key="1">
    <citation type="submission" date="2017-02" db="UniProtKB">
        <authorList>
            <consortium name="WormBaseParasite"/>
        </authorList>
    </citation>
    <scope>IDENTIFICATION</scope>
</reference>
<evidence type="ECO:0000256" key="8">
    <source>
        <dbReference type="PIRSR" id="PIRSR013503-1"/>
    </source>
</evidence>
<name>A0A0M3K0X5_ANISI</name>
<dbReference type="EMBL" id="UYRR01031540">
    <property type="protein sequence ID" value="VDK50882.1"/>
    <property type="molecule type" value="Genomic_DNA"/>
</dbReference>
<gene>
    <name evidence="12" type="ORF">ASIM_LOCUS13906</name>
</gene>
<evidence type="ECO:0000256" key="6">
    <source>
        <dbReference type="ARBA" id="ARBA00022807"/>
    </source>
</evidence>
<evidence type="ECO:0000259" key="11">
    <source>
        <dbReference type="PROSITE" id="PS50802"/>
    </source>
</evidence>
<feature type="site" description="Interacts with free ubiquitin" evidence="9">
    <location>
        <position position="270"/>
    </location>
</feature>
<keyword evidence="6 7" id="KW-0788">Thiol protease</keyword>
<evidence type="ECO:0000256" key="2">
    <source>
        <dbReference type="ARBA" id="ARBA00006579"/>
    </source>
</evidence>
<dbReference type="InterPro" id="IPR016615">
    <property type="entry name" value="Otubain"/>
</dbReference>
<dbReference type="InterPro" id="IPR042467">
    <property type="entry name" value="Peptidase_C65_otubain_sub2"/>
</dbReference>
<dbReference type="EC" id="3.4.19.12" evidence="7"/>
<dbReference type="SUPFAM" id="SSF54001">
    <property type="entry name" value="Cysteine proteinases"/>
    <property type="match status" value="1"/>
</dbReference>
<organism evidence="14">
    <name type="scientific">Anisakis simplex</name>
    <name type="common">Herring worm</name>
    <dbReference type="NCBI Taxonomy" id="6269"/>
    <lineage>
        <taxon>Eukaryota</taxon>
        <taxon>Metazoa</taxon>
        <taxon>Ecdysozoa</taxon>
        <taxon>Nematoda</taxon>
        <taxon>Chromadorea</taxon>
        <taxon>Rhabditida</taxon>
        <taxon>Spirurina</taxon>
        <taxon>Ascaridomorpha</taxon>
        <taxon>Ascaridoidea</taxon>
        <taxon>Anisakidae</taxon>
        <taxon>Anisakis</taxon>
        <taxon>Anisakis simplex complex</taxon>
    </lineage>
</organism>
<dbReference type="WBParaSite" id="ASIM_0001449601-mRNA-1">
    <property type="protein sequence ID" value="ASIM_0001449601-mRNA-1"/>
    <property type="gene ID" value="ASIM_0001449601"/>
</dbReference>
<dbReference type="InterPro" id="IPR019400">
    <property type="entry name" value="Peptidase_C65_otubain"/>
</dbReference>
<dbReference type="Pfam" id="PF10275">
    <property type="entry name" value="Peptidase_C65"/>
    <property type="match status" value="1"/>
</dbReference>
<feature type="active site" description="Nucleophile" evidence="8">
    <location>
        <position position="97"/>
    </location>
</feature>
<dbReference type="OrthoDB" id="18915at2759"/>
<comment type="catalytic activity">
    <reaction evidence="1 7">
        <text>Thiol-dependent hydrolysis of ester, thioester, amide, peptide and isopeptide bonds formed by the C-terminal Gly of ubiquitin (a 76-residue protein attached to proteins as an intracellular targeting signal).</text>
        <dbReference type="EC" id="3.4.19.12"/>
    </reaction>
</comment>
<feature type="site" description="Interacts with free ubiquitin" evidence="9">
    <location>
        <position position="275"/>
    </location>
</feature>
<feature type="domain" description="OTU" evidence="11">
    <location>
        <begin position="86"/>
        <end position="281"/>
    </location>
</feature>
<feature type="active site" evidence="8">
    <location>
        <position position="274"/>
    </location>
</feature>
<reference evidence="12 13" key="2">
    <citation type="submission" date="2018-11" db="EMBL/GenBank/DDBJ databases">
        <authorList>
            <consortium name="Pathogen Informatics"/>
        </authorList>
    </citation>
    <scope>NUCLEOTIDE SEQUENCE [LARGE SCALE GENOMIC DNA]</scope>
</reference>
<feature type="site" description="Interacts with free ubiquitin" evidence="9">
    <location>
        <position position="228"/>
    </location>
</feature>
<feature type="site" description="Interacts with free ubiquitin" evidence="9">
    <location>
        <position position="242"/>
    </location>
</feature>
<keyword evidence="13" id="KW-1185">Reference proteome</keyword>
<dbReference type="PROSITE" id="PS50802">
    <property type="entry name" value="OTU"/>
    <property type="match status" value="1"/>
</dbReference>
<evidence type="ECO:0000256" key="1">
    <source>
        <dbReference type="ARBA" id="ARBA00000707"/>
    </source>
</evidence>
<evidence type="ECO:0000256" key="5">
    <source>
        <dbReference type="ARBA" id="ARBA00022801"/>
    </source>
</evidence>
<feature type="region of interest" description="Disordered" evidence="10">
    <location>
        <begin position="1"/>
        <end position="27"/>
    </location>
</feature>
<keyword evidence="4 7" id="KW-0833">Ubl conjugation pathway</keyword>
<comment type="similarity">
    <text evidence="2 7">Belongs to the peptidase C65 family.</text>
</comment>
<evidence type="ECO:0000256" key="9">
    <source>
        <dbReference type="PIRSR" id="PIRSR013503-2"/>
    </source>
</evidence>
<feature type="active site" evidence="8">
    <location>
        <position position="94"/>
    </location>
</feature>
<evidence type="ECO:0000313" key="14">
    <source>
        <dbReference type="WBParaSite" id="ASIM_0001449601-mRNA-1"/>
    </source>
</evidence>
<evidence type="ECO:0000256" key="3">
    <source>
        <dbReference type="ARBA" id="ARBA00022670"/>
    </source>
</evidence>
<evidence type="ECO:0000313" key="13">
    <source>
        <dbReference type="Proteomes" id="UP000267096"/>
    </source>
</evidence>
<evidence type="ECO:0000256" key="7">
    <source>
        <dbReference type="PIRNR" id="PIRNR013503"/>
    </source>
</evidence>
<dbReference type="PIRSF" id="PIRSF013503">
    <property type="entry name" value="Ubiquitin_thioesterase_Otubain"/>
    <property type="match status" value="1"/>
</dbReference>
<dbReference type="PANTHER" id="PTHR12931:SF15">
    <property type="entry name" value="UBIQUITIN THIOESTERASE OTUBAIN-LIKE"/>
    <property type="match status" value="1"/>
</dbReference>
<keyword evidence="5 7" id="KW-0378">Hydrolase</keyword>
<dbReference type="Proteomes" id="UP000267096">
    <property type="component" value="Unassembled WGS sequence"/>
</dbReference>
<keyword evidence="3 7" id="KW-0645">Protease</keyword>
<dbReference type="GO" id="GO:0071108">
    <property type="term" value="P:protein K48-linked deubiquitination"/>
    <property type="evidence" value="ECO:0007669"/>
    <property type="project" value="TreeGrafter"/>
</dbReference>
<evidence type="ECO:0000313" key="12">
    <source>
        <dbReference type="EMBL" id="VDK50882.1"/>
    </source>
</evidence>
<dbReference type="InterPro" id="IPR003323">
    <property type="entry name" value="OTU_dom"/>
</dbReference>
<dbReference type="GO" id="GO:0006508">
    <property type="term" value="P:proteolysis"/>
    <property type="evidence" value="ECO:0007669"/>
    <property type="project" value="UniProtKB-KW"/>
</dbReference>
<sequence length="281" mass="32613">MSSAVNEGNAKCEQNDDQNLADQLNKDEEALYEKVNRQTEEIENEIKRNQPLIGKKLPISILVETYDANESSEFHQKAKELADSYKSLRRIRGDGNCFYRALLCAEFESLFRDQNELKRFTEVCKGWRNRLLKLGFPEFTTGDFCDWFDELLDEIATGKRTEQKTLGALNDDGPSNYYVTFLRLITSGYLRENAPLYEGFVEGGRSMEQFCRDEIEPMWRDCDHLAIIALTNAIKVSIRIEYMDRSSAPNGGRHYDFVVDSSPPRLFFLYRPGHYDILYKN</sequence>
<dbReference type="InterPro" id="IPR042468">
    <property type="entry name" value="Peptidase_C65_otubain_sub1"/>
</dbReference>
<accession>A0A0M3K0X5</accession>
<feature type="site" description="Interacts with free ubiquitin" evidence="9">
    <location>
        <position position="244"/>
    </location>
</feature>
<dbReference type="Gene3D" id="3.30.200.60">
    <property type="entry name" value="Peptidase C65 Otubain, subdomain 1"/>
    <property type="match status" value="1"/>
</dbReference>
<evidence type="ECO:0000256" key="4">
    <source>
        <dbReference type="ARBA" id="ARBA00022786"/>
    </source>
</evidence>
<dbReference type="PANTHER" id="PTHR12931">
    <property type="entry name" value="UBIQUITIN THIOLESTERASE PROTEIN OTUB"/>
    <property type="match status" value="1"/>
</dbReference>
<dbReference type="FunFam" id="1.20.1300.20:FF:000001">
    <property type="entry name" value="Ubiquitin thioesterase OTUB1"/>
    <property type="match status" value="1"/>
</dbReference>
<dbReference type="GO" id="GO:0004843">
    <property type="term" value="F:cysteine-type deubiquitinase activity"/>
    <property type="evidence" value="ECO:0007669"/>
    <property type="project" value="UniProtKB-UniRule"/>
</dbReference>
<dbReference type="Gene3D" id="1.20.1300.20">
    <property type="entry name" value="Peptidase C65 Otubain, subdomain 2"/>
    <property type="match status" value="1"/>
</dbReference>
<dbReference type="GO" id="GO:0043130">
    <property type="term" value="F:ubiquitin binding"/>
    <property type="evidence" value="ECO:0007669"/>
    <property type="project" value="UniProtKB-UniRule"/>
</dbReference>
<proteinExistence type="inferred from homology"/>
<evidence type="ECO:0000256" key="10">
    <source>
        <dbReference type="SAM" id="MobiDB-lite"/>
    </source>
</evidence>